<keyword evidence="5 6" id="KW-0472">Membrane</keyword>
<evidence type="ECO:0000256" key="6">
    <source>
        <dbReference type="RuleBase" id="RU363041"/>
    </source>
</evidence>
<dbReference type="InterPro" id="IPR051598">
    <property type="entry name" value="TSUP/Inactive_protease-like"/>
</dbReference>
<evidence type="ECO:0000256" key="4">
    <source>
        <dbReference type="ARBA" id="ARBA00022989"/>
    </source>
</evidence>
<feature type="transmembrane region" description="Helical" evidence="6">
    <location>
        <begin position="98"/>
        <end position="115"/>
    </location>
</feature>
<accession>A0ABD4T0Y6</accession>
<keyword evidence="3 6" id="KW-0812">Transmembrane</keyword>
<name>A0ABD4T0Y6_9CYAN</name>
<feature type="transmembrane region" description="Helical" evidence="6">
    <location>
        <begin position="149"/>
        <end position="173"/>
    </location>
</feature>
<keyword evidence="6" id="KW-1003">Cell membrane</keyword>
<dbReference type="EMBL" id="JTHE03000035">
    <property type="protein sequence ID" value="MCM1982229.1"/>
    <property type="molecule type" value="Genomic_DNA"/>
</dbReference>
<comment type="similarity">
    <text evidence="2 6">Belongs to the 4-toluene sulfonate uptake permease (TSUP) (TC 2.A.102) family.</text>
</comment>
<feature type="transmembrane region" description="Helical" evidence="6">
    <location>
        <begin position="180"/>
        <end position="201"/>
    </location>
</feature>
<dbReference type="AlphaFoldDB" id="A0ABD4T0Y6"/>
<evidence type="ECO:0000313" key="9">
    <source>
        <dbReference type="Proteomes" id="UP000031561"/>
    </source>
</evidence>
<feature type="transmembrane region" description="Helical" evidence="6">
    <location>
        <begin position="207"/>
        <end position="227"/>
    </location>
</feature>
<keyword evidence="4 6" id="KW-1133">Transmembrane helix</keyword>
<feature type="transmembrane region" description="Helical" evidence="6">
    <location>
        <begin position="42"/>
        <end position="60"/>
    </location>
</feature>
<dbReference type="GO" id="GO:0005886">
    <property type="term" value="C:plasma membrane"/>
    <property type="evidence" value="ECO:0007669"/>
    <property type="project" value="UniProtKB-SubCell"/>
</dbReference>
<feature type="transmembrane region" description="Helical" evidence="6">
    <location>
        <begin position="72"/>
        <end position="92"/>
    </location>
</feature>
<dbReference type="Proteomes" id="UP000031561">
    <property type="component" value="Unassembled WGS sequence"/>
</dbReference>
<evidence type="ECO:0000256" key="3">
    <source>
        <dbReference type="ARBA" id="ARBA00022692"/>
    </source>
</evidence>
<evidence type="ECO:0000256" key="5">
    <source>
        <dbReference type="ARBA" id="ARBA00023136"/>
    </source>
</evidence>
<dbReference type="Pfam" id="PF01925">
    <property type="entry name" value="TauE"/>
    <property type="match status" value="1"/>
</dbReference>
<protein>
    <recommendedName>
        <fullName evidence="6">Probable membrane transporter protein</fullName>
    </recommendedName>
</protein>
<feature type="transmembrane region" description="Helical" evidence="6">
    <location>
        <begin position="239"/>
        <end position="255"/>
    </location>
</feature>
<sequence length="285" mass="30110">MIWWIGHFLAAGIGVSLGLIGGGGSVLALPILVYVLGVPTKAAIPMTLIIVGTVSVLGLIPHWRSGNVNFKAATVFGLATMVGAYAGARLAVWVPGTVQLLLFGLLMFLAALFMIRKGRRRPPPEDALAYYPKPICRWCWLWLPTEGLGVGLMTGLVGVGGGFAIVPALVLLAKVPIKEAIGTSLLVIALNSVTGFMGYLGQVDINYPLMISMTLAASLGTLPGAYLSRYVSAQQLQKGFGYFLLAMAAFVLFQNRPQPTKAAHPPSHGPLASSGKSVPFHHYSS</sequence>
<feature type="transmembrane region" description="Helical" evidence="6">
    <location>
        <begin position="7"/>
        <end position="36"/>
    </location>
</feature>
<dbReference type="RefSeq" id="WP_166280780.1">
    <property type="nucleotide sequence ID" value="NZ_JTHE03000035.1"/>
</dbReference>
<evidence type="ECO:0000256" key="7">
    <source>
        <dbReference type="SAM" id="MobiDB-lite"/>
    </source>
</evidence>
<comment type="caution">
    <text evidence="8">The sequence shown here is derived from an EMBL/GenBank/DDBJ whole genome shotgun (WGS) entry which is preliminary data.</text>
</comment>
<organism evidence="8 9">
    <name type="scientific">Lyngbya confervoides BDU141951</name>
    <dbReference type="NCBI Taxonomy" id="1574623"/>
    <lineage>
        <taxon>Bacteria</taxon>
        <taxon>Bacillati</taxon>
        <taxon>Cyanobacteriota</taxon>
        <taxon>Cyanophyceae</taxon>
        <taxon>Oscillatoriophycideae</taxon>
        <taxon>Oscillatoriales</taxon>
        <taxon>Microcoleaceae</taxon>
        <taxon>Lyngbya</taxon>
    </lineage>
</organism>
<evidence type="ECO:0000313" key="8">
    <source>
        <dbReference type="EMBL" id="MCM1982229.1"/>
    </source>
</evidence>
<proteinExistence type="inferred from homology"/>
<feature type="region of interest" description="Disordered" evidence="7">
    <location>
        <begin position="261"/>
        <end position="285"/>
    </location>
</feature>
<keyword evidence="9" id="KW-1185">Reference proteome</keyword>
<dbReference type="PANTHER" id="PTHR43701:SF2">
    <property type="entry name" value="MEMBRANE TRANSPORTER PROTEIN YJNA-RELATED"/>
    <property type="match status" value="1"/>
</dbReference>
<evidence type="ECO:0000256" key="2">
    <source>
        <dbReference type="ARBA" id="ARBA00009142"/>
    </source>
</evidence>
<dbReference type="InterPro" id="IPR002781">
    <property type="entry name" value="TM_pro_TauE-like"/>
</dbReference>
<gene>
    <name evidence="8" type="ORF">QQ91_0005225</name>
</gene>
<comment type="subcellular location">
    <subcellularLocation>
        <location evidence="6">Cell membrane</location>
        <topology evidence="6">Multi-pass membrane protein</topology>
    </subcellularLocation>
    <subcellularLocation>
        <location evidence="1">Membrane</location>
        <topology evidence="1">Multi-pass membrane protein</topology>
    </subcellularLocation>
</comment>
<evidence type="ECO:0000256" key="1">
    <source>
        <dbReference type="ARBA" id="ARBA00004141"/>
    </source>
</evidence>
<reference evidence="8 9" key="1">
    <citation type="journal article" date="2015" name="Genome Announc.">
        <title>Draft Genome Sequence of Filamentous Marine Cyanobacterium Lyngbya confervoides Strain BDU141951.</title>
        <authorList>
            <person name="Chandrababunaidu M.M."/>
            <person name="Sen D."/>
            <person name="Tripathy S."/>
        </authorList>
    </citation>
    <scope>NUCLEOTIDE SEQUENCE [LARGE SCALE GENOMIC DNA]</scope>
    <source>
        <strain evidence="8 9">BDU141951</strain>
    </source>
</reference>
<dbReference type="PANTHER" id="PTHR43701">
    <property type="entry name" value="MEMBRANE TRANSPORTER PROTEIN MJ0441-RELATED"/>
    <property type="match status" value="1"/>
</dbReference>